<dbReference type="EMBL" id="SMKA01000023">
    <property type="protein sequence ID" value="TDC32384.1"/>
    <property type="molecule type" value="Genomic_DNA"/>
</dbReference>
<organism evidence="1 2">
    <name type="scientific">Kribbella albertanoniae</name>
    <dbReference type="NCBI Taxonomy" id="1266829"/>
    <lineage>
        <taxon>Bacteria</taxon>
        <taxon>Bacillati</taxon>
        <taxon>Actinomycetota</taxon>
        <taxon>Actinomycetes</taxon>
        <taxon>Propionibacteriales</taxon>
        <taxon>Kribbellaceae</taxon>
        <taxon>Kribbella</taxon>
    </lineage>
</organism>
<evidence type="ECO:0000313" key="1">
    <source>
        <dbReference type="EMBL" id="TDC32384.1"/>
    </source>
</evidence>
<accession>A0A4R4QAN3</accession>
<dbReference type="AlphaFoldDB" id="A0A4R4QAN3"/>
<protein>
    <submittedName>
        <fullName evidence="1">Uncharacterized protein</fullName>
    </submittedName>
</protein>
<comment type="caution">
    <text evidence="1">The sequence shown here is derived from an EMBL/GenBank/DDBJ whole genome shotgun (WGS) entry which is preliminary data.</text>
</comment>
<gene>
    <name evidence="1" type="ORF">E1261_08515</name>
</gene>
<name>A0A4R4QAN3_9ACTN</name>
<reference evidence="1 2" key="1">
    <citation type="submission" date="2019-03" db="EMBL/GenBank/DDBJ databases">
        <title>Draft genome sequences of novel Actinobacteria.</title>
        <authorList>
            <person name="Sahin N."/>
            <person name="Ay H."/>
            <person name="Saygin H."/>
        </authorList>
    </citation>
    <scope>NUCLEOTIDE SEQUENCE [LARGE SCALE GENOMIC DNA]</scope>
    <source>
        <strain evidence="1 2">JCM 30547</strain>
    </source>
</reference>
<evidence type="ECO:0000313" key="2">
    <source>
        <dbReference type="Proteomes" id="UP000295075"/>
    </source>
</evidence>
<dbReference type="Proteomes" id="UP000295075">
    <property type="component" value="Unassembled WGS sequence"/>
</dbReference>
<sequence>MTGNSRQLIALLRAVARLALPAADQEAYLAGIGVGDLADELALDLEDAPQLGVQLGLTQAELDLLTTIDQHLEQMSGPGNEKLWRGPALHTDERWAEVRQLARQFLFLQGQ</sequence>
<dbReference type="RefSeq" id="WP_132404529.1">
    <property type="nucleotide sequence ID" value="NZ_SMKA01000023.1"/>
</dbReference>
<keyword evidence="2" id="KW-1185">Reference proteome</keyword>
<dbReference type="OrthoDB" id="3295796at2"/>
<proteinExistence type="predicted"/>